<organism evidence="1 2">
    <name type="scientific">Aulographum hederae CBS 113979</name>
    <dbReference type="NCBI Taxonomy" id="1176131"/>
    <lineage>
        <taxon>Eukaryota</taxon>
        <taxon>Fungi</taxon>
        <taxon>Dikarya</taxon>
        <taxon>Ascomycota</taxon>
        <taxon>Pezizomycotina</taxon>
        <taxon>Dothideomycetes</taxon>
        <taxon>Pleosporomycetidae</taxon>
        <taxon>Aulographales</taxon>
        <taxon>Aulographaceae</taxon>
    </lineage>
</organism>
<reference evidence="1" key="1">
    <citation type="journal article" date="2020" name="Stud. Mycol.">
        <title>101 Dothideomycetes genomes: a test case for predicting lifestyles and emergence of pathogens.</title>
        <authorList>
            <person name="Haridas S."/>
            <person name="Albert R."/>
            <person name="Binder M."/>
            <person name="Bloem J."/>
            <person name="Labutti K."/>
            <person name="Salamov A."/>
            <person name="Andreopoulos B."/>
            <person name="Baker S."/>
            <person name="Barry K."/>
            <person name="Bills G."/>
            <person name="Bluhm B."/>
            <person name="Cannon C."/>
            <person name="Castanera R."/>
            <person name="Culley D."/>
            <person name="Daum C."/>
            <person name="Ezra D."/>
            <person name="Gonzalez J."/>
            <person name="Henrissat B."/>
            <person name="Kuo A."/>
            <person name="Liang C."/>
            <person name="Lipzen A."/>
            <person name="Lutzoni F."/>
            <person name="Magnuson J."/>
            <person name="Mondo S."/>
            <person name="Nolan M."/>
            <person name="Ohm R."/>
            <person name="Pangilinan J."/>
            <person name="Park H.-J."/>
            <person name="Ramirez L."/>
            <person name="Alfaro M."/>
            <person name="Sun H."/>
            <person name="Tritt A."/>
            <person name="Yoshinaga Y."/>
            <person name="Zwiers L.-H."/>
            <person name="Turgeon B."/>
            <person name="Goodwin S."/>
            <person name="Spatafora J."/>
            <person name="Crous P."/>
            <person name="Grigoriev I."/>
        </authorList>
    </citation>
    <scope>NUCLEOTIDE SEQUENCE</scope>
    <source>
        <strain evidence="1">CBS 113979</strain>
    </source>
</reference>
<dbReference type="EMBL" id="ML977189">
    <property type="protein sequence ID" value="KAF1982061.1"/>
    <property type="molecule type" value="Genomic_DNA"/>
</dbReference>
<evidence type="ECO:0000313" key="1">
    <source>
        <dbReference type="EMBL" id="KAF1982061.1"/>
    </source>
</evidence>
<dbReference type="Proteomes" id="UP000800041">
    <property type="component" value="Unassembled WGS sequence"/>
</dbReference>
<protein>
    <submittedName>
        <fullName evidence="1">Uncharacterized protein</fullName>
    </submittedName>
</protein>
<gene>
    <name evidence="1" type="ORF">K402DRAFT_397955</name>
</gene>
<name>A0A6G1GMA8_9PEZI</name>
<proteinExistence type="predicted"/>
<sequence length="244" mass="27491">MAPQFSRLPQFPRFFELPSELRNAIYCLVLVDTHTGDIRHPWCSANLQERLAHSSGRISNDHACLLASRRLSREYAAMAFKQLQFLIYPGDKPCQLLSAWKLKTGFTENIHTCVVVLCGTGYEGPLTQSHYVLKSVRNFIAGLAGCRKLEVRFHTGMEIDINSTFVLGVCETAESLKHIEVINVTSSCLSPWRLRTNNAYGTTPSLLGSYKKDAGEWQMVKNEIKLDRAKAANYFLVHPNSQPN</sequence>
<accession>A0A6G1GMA8</accession>
<keyword evidence="2" id="KW-1185">Reference proteome</keyword>
<dbReference type="AlphaFoldDB" id="A0A6G1GMA8"/>
<evidence type="ECO:0000313" key="2">
    <source>
        <dbReference type="Proteomes" id="UP000800041"/>
    </source>
</evidence>